<evidence type="ECO:0008006" key="4">
    <source>
        <dbReference type="Google" id="ProtNLM"/>
    </source>
</evidence>
<keyword evidence="1" id="KW-0472">Membrane</keyword>
<dbReference type="EMBL" id="JAGIOB010000001">
    <property type="protein sequence ID" value="MBP2418793.1"/>
    <property type="molecule type" value="Genomic_DNA"/>
</dbReference>
<sequence length="313" mass="32292">MDRRRGELLVAGLQVVCALVAGGYLVGVGLAAEASGAGGRSALDRAFPFLAAAAALAALLVMAARSLARARRAAAPPSPARPAAVERVVVAGDRDRPPAVELSADGRRELDRLVAALGDLGLLAPRVPDPADLVEAVADAGEPVTVDTVLAGLSEADWWRPGFRPEDHLAALVFHDSHVEQDAASLAGQVADLARLVGPALPVRLDDVTLVPEGGAVRTRVRLVLGTEVTTLVHRGHATYLSTVLHVAVARALHAATAGAGGPRLAWHWTDQGVWLAAPAPGVGVEQLDAALHRPGTEPWTWVDVATPVEAGA</sequence>
<dbReference type="Proteomes" id="UP000758168">
    <property type="component" value="Unassembled WGS sequence"/>
</dbReference>
<gene>
    <name evidence="2" type="ORF">JOF54_003715</name>
</gene>
<comment type="caution">
    <text evidence="2">The sequence shown here is derived from an EMBL/GenBank/DDBJ whole genome shotgun (WGS) entry which is preliminary data.</text>
</comment>
<proteinExistence type="predicted"/>
<evidence type="ECO:0000313" key="3">
    <source>
        <dbReference type="Proteomes" id="UP000758168"/>
    </source>
</evidence>
<feature type="transmembrane region" description="Helical" evidence="1">
    <location>
        <begin position="47"/>
        <end position="68"/>
    </location>
</feature>
<keyword evidence="1" id="KW-1133">Transmembrane helix</keyword>
<keyword evidence="1" id="KW-0812">Transmembrane</keyword>
<evidence type="ECO:0000313" key="2">
    <source>
        <dbReference type="EMBL" id="MBP2418793.1"/>
    </source>
</evidence>
<evidence type="ECO:0000256" key="1">
    <source>
        <dbReference type="SAM" id="Phobius"/>
    </source>
</evidence>
<dbReference type="RefSeq" id="WP_210058575.1">
    <property type="nucleotide sequence ID" value="NZ_BAAAMH010000007.1"/>
</dbReference>
<organism evidence="2 3">
    <name type="scientific">Microlunatus capsulatus</name>
    <dbReference type="NCBI Taxonomy" id="99117"/>
    <lineage>
        <taxon>Bacteria</taxon>
        <taxon>Bacillati</taxon>
        <taxon>Actinomycetota</taxon>
        <taxon>Actinomycetes</taxon>
        <taxon>Propionibacteriales</taxon>
        <taxon>Propionibacteriaceae</taxon>
        <taxon>Microlunatus</taxon>
    </lineage>
</organism>
<reference evidence="2 3" key="1">
    <citation type="submission" date="2021-03" db="EMBL/GenBank/DDBJ databases">
        <title>Sequencing the genomes of 1000 actinobacteria strains.</title>
        <authorList>
            <person name="Klenk H.-P."/>
        </authorList>
    </citation>
    <scope>NUCLEOTIDE SEQUENCE [LARGE SCALE GENOMIC DNA]</scope>
    <source>
        <strain evidence="2 3">DSM 12936</strain>
    </source>
</reference>
<name>A0ABS4ZCJ8_9ACTN</name>
<accession>A0ABS4ZCJ8</accession>
<keyword evidence="3" id="KW-1185">Reference proteome</keyword>
<protein>
    <recommendedName>
        <fullName evidence="4">Type VII secretion protein EccE</fullName>
    </recommendedName>
</protein>